<dbReference type="GO" id="GO:0046872">
    <property type="term" value="F:metal ion binding"/>
    <property type="evidence" value="ECO:0007669"/>
    <property type="project" value="UniProtKB-KW"/>
</dbReference>
<sequence length="341" mass="36672">MVKAVPWRSFGSNRAVRVLKALIYPRRSNAGISFSLPWSKRRELDSQSAQKLISSVEAFVFDLDGVIWIGDSLIDGVKKALSDLRSAGKSISFATNNSMRTRAQVVARLKSMGLDWVQEANVFNAGNAAARLLESKGISKDKEIYVVGEAGLLDEVSARGYRTSGGPADTGKSLDDVPAALERIDLDSIGAVVRGLDQHFNYYKLAIASYLVRNGCPLYASNMDLYFGKIGVSKQQFPAAGSILMAVASASGRQPPVPDALGGKPSLEFANQVRQSLGCPYGKMVMVGDRLDMDIEFGNSAGMQTLFVLSGEMTRADLQSARGPLVPDYVAESVALLGFES</sequence>
<proteinExistence type="predicted"/>
<dbReference type="EMBL" id="CAMXCT020001613">
    <property type="protein sequence ID" value="CAL1145032.1"/>
    <property type="molecule type" value="Genomic_DNA"/>
</dbReference>
<feature type="binding site" evidence="4">
    <location>
        <position position="62"/>
    </location>
    <ligand>
        <name>Mg(2+)</name>
        <dbReference type="ChEBI" id="CHEBI:18420"/>
    </ligand>
</feature>
<protein>
    <submittedName>
        <fullName evidence="6">Phosphoglycolate phosphatase 2</fullName>
    </submittedName>
</protein>
<evidence type="ECO:0000256" key="4">
    <source>
        <dbReference type="PIRSR" id="PIRSR000915-3"/>
    </source>
</evidence>
<dbReference type="Pfam" id="PF13242">
    <property type="entry name" value="Hydrolase_like"/>
    <property type="match status" value="1"/>
</dbReference>
<dbReference type="InterPro" id="IPR036412">
    <property type="entry name" value="HAD-like_sf"/>
</dbReference>
<keyword evidence="1" id="KW-0378">Hydrolase</keyword>
<name>A0A9P1FZ74_9DINO</name>
<reference evidence="6 7" key="2">
    <citation type="submission" date="2024-05" db="EMBL/GenBank/DDBJ databases">
        <authorList>
            <person name="Chen Y."/>
            <person name="Shah S."/>
            <person name="Dougan E. K."/>
            <person name="Thang M."/>
            <person name="Chan C."/>
        </authorList>
    </citation>
    <scope>NUCLEOTIDE SEQUENCE [LARGE SCALE GENOMIC DNA]</scope>
</reference>
<evidence type="ECO:0000313" key="5">
    <source>
        <dbReference type="EMBL" id="CAI3991657.1"/>
    </source>
</evidence>
<comment type="cofactor">
    <cofactor evidence="4">
        <name>Mg(2+)</name>
        <dbReference type="ChEBI" id="CHEBI:18420"/>
    </cofactor>
    <text evidence="4">Divalent metal ions. Mg(2+) is the most effective.</text>
</comment>
<dbReference type="InterPro" id="IPR023214">
    <property type="entry name" value="HAD_sf"/>
</dbReference>
<dbReference type="NCBIfam" id="TIGR01452">
    <property type="entry name" value="PGP_euk"/>
    <property type="match status" value="1"/>
</dbReference>
<evidence type="ECO:0000256" key="1">
    <source>
        <dbReference type="ARBA" id="ARBA00022801"/>
    </source>
</evidence>
<feature type="binding site" evidence="4">
    <location>
        <position position="289"/>
    </location>
    <ligand>
        <name>Mg(2+)</name>
        <dbReference type="ChEBI" id="CHEBI:18420"/>
    </ligand>
</feature>
<dbReference type="SUPFAM" id="SSF56784">
    <property type="entry name" value="HAD-like"/>
    <property type="match status" value="1"/>
</dbReference>
<dbReference type="Pfam" id="PF13344">
    <property type="entry name" value="Hydrolase_6"/>
    <property type="match status" value="1"/>
</dbReference>
<keyword evidence="4" id="KW-0460">Magnesium</keyword>
<dbReference type="AlphaFoldDB" id="A0A9P1FZ74"/>
<dbReference type="InterPro" id="IPR006349">
    <property type="entry name" value="PGP_euk"/>
</dbReference>
<dbReference type="OrthoDB" id="428824at2759"/>
<organism evidence="5">
    <name type="scientific">Cladocopium goreaui</name>
    <dbReference type="NCBI Taxonomy" id="2562237"/>
    <lineage>
        <taxon>Eukaryota</taxon>
        <taxon>Sar</taxon>
        <taxon>Alveolata</taxon>
        <taxon>Dinophyceae</taxon>
        <taxon>Suessiales</taxon>
        <taxon>Symbiodiniaceae</taxon>
        <taxon>Cladocopium</taxon>
    </lineage>
</organism>
<dbReference type="PANTHER" id="PTHR19288">
    <property type="entry name" value="4-NITROPHENYLPHOSPHATASE-RELATED"/>
    <property type="match status" value="1"/>
</dbReference>
<evidence type="ECO:0000313" key="7">
    <source>
        <dbReference type="Proteomes" id="UP001152797"/>
    </source>
</evidence>
<feature type="binding site" evidence="3">
    <location>
        <position position="264"/>
    </location>
    <ligand>
        <name>substrate</name>
    </ligand>
</feature>
<evidence type="ECO:0000313" key="6">
    <source>
        <dbReference type="EMBL" id="CAL4778969.1"/>
    </source>
</evidence>
<dbReference type="PIRSF" id="PIRSF000915">
    <property type="entry name" value="PGP-type_phosphatase"/>
    <property type="match status" value="1"/>
</dbReference>
<dbReference type="GO" id="GO:0016791">
    <property type="term" value="F:phosphatase activity"/>
    <property type="evidence" value="ECO:0007669"/>
    <property type="project" value="InterPro"/>
</dbReference>
<evidence type="ECO:0000256" key="3">
    <source>
        <dbReference type="PIRSR" id="PIRSR000915-2"/>
    </source>
</evidence>
<gene>
    <name evidence="5" type="ORF">C1SCF055_LOCUS18546</name>
</gene>
<keyword evidence="7" id="KW-1185">Reference proteome</keyword>
<keyword evidence="4" id="KW-0479">Metal-binding</keyword>
<dbReference type="EMBL" id="CAMXCT010001613">
    <property type="protein sequence ID" value="CAI3991657.1"/>
    <property type="molecule type" value="Genomic_DNA"/>
</dbReference>
<accession>A0A9P1FZ74</accession>
<feature type="active site" description="Proton donor" evidence="2">
    <location>
        <position position="64"/>
    </location>
</feature>
<dbReference type="PANTHER" id="PTHR19288:SF46">
    <property type="entry name" value="HALOACID DEHALOGENASE-LIKE HYDROLASE DOMAIN-CONTAINING PROTEIN 2"/>
    <property type="match status" value="1"/>
</dbReference>
<dbReference type="InterPro" id="IPR006357">
    <property type="entry name" value="HAD-SF_hydro_IIA"/>
</dbReference>
<dbReference type="Gene3D" id="3.40.50.1000">
    <property type="entry name" value="HAD superfamily/HAD-like"/>
    <property type="match status" value="2"/>
</dbReference>
<feature type="active site" description="Nucleophile" evidence="2">
    <location>
        <position position="62"/>
    </location>
</feature>
<dbReference type="GO" id="GO:0005737">
    <property type="term" value="C:cytoplasm"/>
    <property type="evidence" value="ECO:0007669"/>
    <property type="project" value="TreeGrafter"/>
</dbReference>
<dbReference type="Proteomes" id="UP001152797">
    <property type="component" value="Unassembled WGS sequence"/>
</dbReference>
<feature type="binding site" evidence="4">
    <location>
        <position position="64"/>
    </location>
    <ligand>
        <name>Mg(2+)</name>
        <dbReference type="ChEBI" id="CHEBI:18420"/>
    </ligand>
</feature>
<evidence type="ECO:0000256" key="2">
    <source>
        <dbReference type="PIRSR" id="PIRSR000915-1"/>
    </source>
</evidence>
<dbReference type="EMBL" id="CAMXCT030001613">
    <property type="protein sequence ID" value="CAL4778969.1"/>
    <property type="molecule type" value="Genomic_DNA"/>
</dbReference>
<comment type="caution">
    <text evidence="5">The sequence shown here is derived from an EMBL/GenBank/DDBJ whole genome shotgun (WGS) entry which is preliminary data.</text>
</comment>
<reference evidence="5" key="1">
    <citation type="submission" date="2022-10" db="EMBL/GenBank/DDBJ databases">
        <authorList>
            <person name="Chen Y."/>
            <person name="Dougan E. K."/>
            <person name="Chan C."/>
            <person name="Rhodes N."/>
            <person name="Thang M."/>
        </authorList>
    </citation>
    <scope>NUCLEOTIDE SEQUENCE</scope>
</reference>
<dbReference type="NCBIfam" id="TIGR01460">
    <property type="entry name" value="HAD-SF-IIA"/>
    <property type="match status" value="1"/>
</dbReference>